<organism evidence="2 3">
    <name type="scientific">Mycena sanguinolenta</name>
    <dbReference type="NCBI Taxonomy" id="230812"/>
    <lineage>
        <taxon>Eukaryota</taxon>
        <taxon>Fungi</taxon>
        <taxon>Dikarya</taxon>
        <taxon>Basidiomycota</taxon>
        <taxon>Agaricomycotina</taxon>
        <taxon>Agaricomycetes</taxon>
        <taxon>Agaricomycetidae</taxon>
        <taxon>Agaricales</taxon>
        <taxon>Marasmiineae</taxon>
        <taxon>Mycenaceae</taxon>
        <taxon>Mycena</taxon>
    </lineage>
</organism>
<dbReference type="Gene3D" id="1.20.1280.50">
    <property type="match status" value="1"/>
</dbReference>
<dbReference type="EMBL" id="JACAZH010000001">
    <property type="protein sequence ID" value="KAF7376725.1"/>
    <property type="molecule type" value="Genomic_DNA"/>
</dbReference>
<protein>
    <submittedName>
        <fullName evidence="2">F-box domain-containing protein</fullName>
    </submittedName>
</protein>
<gene>
    <name evidence="2" type="ORF">MSAN_00089600</name>
</gene>
<reference evidence="2" key="1">
    <citation type="submission" date="2020-05" db="EMBL/GenBank/DDBJ databases">
        <title>Mycena genomes resolve the evolution of fungal bioluminescence.</title>
        <authorList>
            <person name="Tsai I.J."/>
        </authorList>
    </citation>
    <scope>NUCLEOTIDE SEQUENCE</scope>
    <source>
        <strain evidence="2">160909Yilan</strain>
    </source>
</reference>
<proteinExistence type="predicted"/>
<name>A0A8H6ZCW9_9AGAR</name>
<comment type="caution">
    <text evidence="2">The sequence shown here is derived from an EMBL/GenBank/DDBJ whole genome shotgun (WGS) entry which is preliminary data.</text>
</comment>
<keyword evidence="3" id="KW-1185">Reference proteome</keyword>
<feature type="coiled-coil region" evidence="1">
    <location>
        <begin position="12"/>
        <end position="39"/>
    </location>
</feature>
<dbReference type="AlphaFoldDB" id="A0A8H6ZCW9"/>
<dbReference type="OrthoDB" id="2884925at2759"/>
<sequence length="313" mass="35870">MLESMKADRLRLTYLVAQIRDLERLLSALRKERAQTQKRLSAYKYPVLTLPNEITSEIFIHFLPVYPDAPPLVGLELPTTLTHVCHHWREVALATPALWRALKFSDVDNSESYKLIHRISDAWIRRSRSCLLSIDIDIVDPGIFDEIFAETLAAAATRWEHLRIYIPRDSHPKIGRMPLLRSLDLEFEGRDRAVKYDAPKLRTVVLWSGVQNVTLPWARITCLTMNKVGLDQCASILRHTTHLIQYILLPARYLQPHGLLNFPGSHLTLPCLQSLTSESLTLGTRSRQLDSFLSALVVPAFRRLDLQRGIPRC</sequence>
<evidence type="ECO:0000313" key="3">
    <source>
        <dbReference type="Proteomes" id="UP000623467"/>
    </source>
</evidence>
<evidence type="ECO:0000313" key="2">
    <source>
        <dbReference type="EMBL" id="KAF7376725.1"/>
    </source>
</evidence>
<evidence type="ECO:0000256" key="1">
    <source>
        <dbReference type="SAM" id="Coils"/>
    </source>
</evidence>
<dbReference type="Proteomes" id="UP000623467">
    <property type="component" value="Unassembled WGS sequence"/>
</dbReference>
<keyword evidence="1" id="KW-0175">Coiled coil</keyword>
<accession>A0A8H6ZCW9</accession>